<evidence type="ECO:0000256" key="5">
    <source>
        <dbReference type="ARBA" id="ARBA00022839"/>
    </source>
</evidence>
<dbReference type="CDD" id="cd06145">
    <property type="entry name" value="REX1_like"/>
    <property type="match status" value="1"/>
</dbReference>
<feature type="compositionally biased region" description="Low complexity" evidence="7">
    <location>
        <begin position="509"/>
        <end position="522"/>
    </location>
</feature>
<dbReference type="GO" id="GO:0003676">
    <property type="term" value="F:nucleic acid binding"/>
    <property type="evidence" value="ECO:0007669"/>
    <property type="project" value="InterPro"/>
</dbReference>
<name>A0A6A4GUX8_9AGAR</name>
<keyword evidence="5" id="KW-0269">Exonuclease</keyword>
<feature type="domain" description="Exonuclease" evidence="8">
    <location>
        <begin position="337"/>
        <end position="493"/>
    </location>
</feature>
<sequence length="543" mass="58708">MSSARLLHASPNSSDLARPTTLVIAVDEPKSPPSSVVPAKRTVNSSPIRASSSPGLASPSNEPPRKVQKLDPLQRRVPAKAVNTTVTPTGVPVLKVPAASSSVALPVRQAMLKTLYEHFVALYEQILSSHPNLAAEHALKQEQEVYATANKFTYRNAMIQSVAAIKRRVPPTSISHPSIGTEGDIVARAQAQKSISALRVTAAHLEPHITPVDVLKTWGYVVEIPPGPGGSQPSIQGKPIKCERCGELFVVRALEEKDSAKQECLHHWGRHYSRVANGERIRAYNCCSKDVSDKGCVQGPHVFYESEPETLHLRHAFSRLGASSSSSSSTSPSEHLDVAALDCEMIYTTGGLRIARVSVVDGFANPVFDELVRMDDGVQVLDFNTRFSGITAEMYAERAVLPLSSIRQTLSMVGHALENDLKTLRLVHHRCVDTVFLYPHPRGAPYRRSLRDLAREHLNTAIQEGGGSTGHSSLEDAIATLDLVRLYLINNSKAGPSSTPTSNHAPKKSSTTTHSASSSSTSRPAFGPRGSRPKVTPLSNFVP</sequence>
<comment type="similarity">
    <text evidence="2">Belongs to the REXO1/REXO3 family.</text>
</comment>
<dbReference type="Gene3D" id="3.30.420.10">
    <property type="entry name" value="Ribonuclease H-like superfamily/Ribonuclease H"/>
    <property type="match status" value="1"/>
</dbReference>
<dbReference type="Proteomes" id="UP000799118">
    <property type="component" value="Unassembled WGS sequence"/>
</dbReference>
<evidence type="ECO:0000259" key="8">
    <source>
        <dbReference type="SMART" id="SM00479"/>
    </source>
</evidence>
<protein>
    <recommendedName>
        <fullName evidence="8">Exonuclease domain-containing protein</fullName>
    </recommendedName>
</protein>
<evidence type="ECO:0000256" key="1">
    <source>
        <dbReference type="ARBA" id="ARBA00004123"/>
    </source>
</evidence>
<evidence type="ECO:0000256" key="6">
    <source>
        <dbReference type="ARBA" id="ARBA00023242"/>
    </source>
</evidence>
<gene>
    <name evidence="9" type="ORF">BT96DRAFT_967950</name>
</gene>
<dbReference type="PANTHER" id="PTHR12801:SF115">
    <property type="entry name" value="FI18136P1-RELATED"/>
    <property type="match status" value="1"/>
</dbReference>
<evidence type="ECO:0000256" key="4">
    <source>
        <dbReference type="ARBA" id="ARBA00022801"/>
    </source>
</evidence>
<comment type="subcellular location">
    <subcellularLocation>
        <location evidence="1">Nucleus</location>
    </subcellularLocation>
</comment>
<dbReference type="EMBL" id="ML769688">
    <property type="protein sequence ID" value="KAE9389632.1"/>
    <property type="molecule type" value="Genomic_DNA"/>
</dbReference>
<dbReference type="OrthoDB" id="8191639at2759"/>
<feature type="compositionally biased region" description="Polar residues" evidence="7">
    <location>
        <begin position="492"/>
        <end position="504"/>
    </location>
</feature>
<dbReference type="InterPro" id="IPR034922">
    <property type="entry name" value="REX1-like_exo"/>
</dbReference>
<dbReference type="InterPro" id="IPR036397">
    <property type="entry name" value="RNaseH_sf"/>
</dbReference>
<evidence type="ECO:0000313" key="9">
    <source>
        <dbReference type="EMBL" id="KAE9389632.1"/>
    </source>
</evidence>
<accession>A0A6A4GUX8</accession>
<organism evidence="9 10">
    <name type="scientific">Gymnopus androsaceus JB14</name>
    <dbReference type="NCBI Taxonomy" id="1447944"/>
    <lineage>
        <taxon>Eukaryota</taxon>
        <taxon>Fungi</taxon>
        <taxon>Dikarya</taxon>
        <taxon>Basidiomycota</taxon>
        <taxon>Agaricomycotina</taxon>
        <taxon>Agaricomycetes</taxon>
        <taxon>Agaricomycetidae</taxon>
        <taxon>Agaricales</taxon>
        <taxon>Marasmiineae</taxon>
        <taxon>Omphalotaceae</taxon>
        <taxon>Gymnopus</taxon>
    </lineage>
</organism>
<reference evidence="9" key="1">
    <citation type="journal article" date="2019" name="Environ. Microbiol.">
        <title>Fungal ecological strategies reflected in gene transcription - a case study of two litter decomposers.</title>
        <authorList>
            <person name="Barbi F."/>
            <person name="Kohler A."/>
            <person name="Barry K."/>
            <person name="Baskaran P."/>
            <person name="Daum C."/>
            <person name="Fauchery L."/>
            <person name="Ihrmark K."/>
            <person name="Kuo A."/>
            <person name="LaButti K."/>
            <person name="Lipzen A."/>
            <person name="Morin E."/>
            <person name="Grigoriev I.V."/>
            <person name="Henrissat B."/>
            <person name="Lindahl B."/>
            <person name="Martin F."/>
        </authorList>
    </citation>
    <scope>NUCLEOTIDE SEQUENCE</scope>
    <source>
        <strain evidence="9">JB14</strain>
    </source>
</reference>
<dbReference type="PANTHER" id="PTHR12801">
    <property type="entry name" value="RNA EXONUCLEASE REXO1 / RECO3 FAMILY MEMBER-RELATED"/>
    <property type="match status" value="1"/>
</dbReference>
<feature type="compositionally biased region" description="Basic and acidic residues" evidence="7">
    <location>
        <begin position="63"/>
        <end position="72"/>
    </location>
</feature>
<keyword evidence="6" id="KW-0539">Nucleus</keyword>
<keyword evidence="4" id="KW-0378">Hydrolase</keyword>
<dbReference type="SUPFAM" id="SSF53098">
    <property type="entry name" value="Ribonuclease H-like"/>
    <property type="match status" value="1"/>
</dbReference>
<evidence type="ECO:0000313" key="10">
    <source>
        <dbReference type="Proteomes" id="UP000799118"/>
    </source>
</evidence>
<proteinExistence type="inferred from homology"/>
<dbReference type="InterPro" id="IPR013520">
    <property type="entry name" value="Ribonucl_H"/>
</dbReference>
<dbReference type="SMART" id="SM00479">
    <property type="entry name" value="EXOIII"/>
    <property type="match status" value="1"/>
</dbReference>
<keyword evidence="3" id="KW-0540">Nuclease</keyword>
<dbReference type="GO" id="GO:0004527">
    <property type="term" value="F:exonuclease activity"/>
    <property type="evidence" value="ECO:0007669"/>
    <property type="project" value="UniProtKB-KW"/>
</dbReference>
<feature type="compositionally biased region" description="Polar residues" evidence="7">
    <location>
        <begin position="42"/>
        <end position="60"/>
    </location>
</feature>
<feature type="region of interest" description="Disordered" evidence="7">
    <location>
        <begin position="1"/>
        <end position="72"/>
    </location>
</feature>
<dbReference type="AlphaFoldDB" id="A0A6A4GUX8"/>
<dbReference type="InterPro" id="IPR047021">
    <property type="entry name" value="REXO1/3/4-like"/>
</dbReference>
<feature type="region of interest" description="Disordered" evidence="7">
    <location>
        <begin position="492"/>
        <end position="543"/>
    </location>
</feature>
<evidence type="ECO:0000256" key="2">
    <source>
        <dbReference type="ARBA" id="ARBA00006357"/>
    </source>
</evidence>
<keyword evidence="10" id="KW-1185">Reference proteome</keyword>
<dbReference type="InterPro" id="IPR012337">
    <property type="entry name" value="RNaseH-like_sf"/>
</dbReference>
<dbReference type="GO" id="GO:0005634">
    <property type="term" value="C:nucleus"/>
    <property type="evidence" value="ECO:0007669"/>
    <property type="project" value="UniProtKB-SubCell"/>
</dbReference>
<evidence type="ECO:0000256" key="7">
    <source>
        <dbReference type="SAM" id="MobiDB-lite"/>
    </source>
</evidence>
<evidence type="ECO:0000256" key="3">
    <source>
        <dbReference type="ARBA" id="ARBA00022722"/>
    </source>
</evidence>